<evidence type="ECO:0000313" key="2">
    <source>
        <dbReference type="EMBL" id="AEV34369.1"/>
    </source>
</evidence>
<dbReference type="RefSeq" id="WP_014203716.1">
    <property type="nucleotide sequence ID" value="NC_016599.1"/>
</dbReference>
<dbReference type="AlphaFoldDB" id="G8R5Q3"/>
<name>G8R5Q3_OWEHD</name>
<feature type="chain" id="PRO_5003515478" evidence="1">
    <location>
        <begin position="19"/>
        <end position="142"/>
    </location>
</feature>
<dbReference type="KEGG" id="oho:Oweho_3420"/>
<dbReference type="Proteomes" id="UP000005631">
    <property type="component" value="Chromosome"/>
</dbReference>
<organism evidence="2 3">
    <name type="scientific">Owenweeksia hongkongensis (strain DSM 17368 / CIP 108786 / JCM 12287 / NRRL B-23963 / UST20020801)</name>
    <dbReference type="NCBI Taxonomy" id="926562"/>
    <lineage>
        <taxon>Bacteria</taxon>
        <taxon>Pseudomonadati</taxon>
        <taxon>Bacteroidota</taxon>
        <taxon>Flavobacteriia</taxon>
        <taxon>Flavobacteriales</taxon>
        <taxon>Owenweeksiaceae</taxon>
        <taxon>Owenweeksia</taxon>
    </lineage>
</organism>
<dbReference type="STRING" id="926562.Oweho_3420"/>
<evidence type="ECO:0000256" key="1">
    <source>
        <dbReference type="SAM" id="SignalP"/>
    </source>
</evidence>
<keyword evidence="1" id="KW-0732">Signal</keyword>
<accession>G8R5Q3</accession>
<keyword evidence="3" id="KW-1185">Reference proteome</keyword>
<reference evidence="2 3" key="1">
    <citation type="journal article" date="2012" name="Stand. Genomic Sci.">
        <title>Genome sequence of the orange-pigmented seawater bacterium Owenweeksia hongkongensis type strain (UST20020801(T)).</title>
        <authorList>
            <person name="Riedel T."/>
            <person name="Held B."/>
            <person name="Nolan M."/>
            <person name="Lucas S."/>
            <person name="Lapidus A."/>
            <person name="Tice H."/>
            <person name="Del Rio T.G."/>
            <person name="Cheng J.F."/>
            <person name="Han C."/>
            <person name="Tapia R."/>
            <person name="Goodwin L.A."/>
            <person name="Pitluck S."/>
            <person name="Liolios K."/>
            <person name="Mavromatis K."/>
            <person name="Pagani I."/>
            <person name="Ivanova N."/>
            <person name="Mikhailova N."/>
            <person name="Pati A."/>
            <person name="Chen A."/>
            <person name="Palaniappan K."/>
            <person name="Rohde M."/>
            <person name="Tindall B.J."/>
            <person name="Detter J.C."/>
            <person name="Goker M."/>
            <person name="Woyke T."/>
            <person name="Bristow J."/>
            <person name="Eisen J.A."/>
            <person name="Markowitz V."/>
            <person name="Hugenholtz P."/>
            <person name="Klenk H.P."/>
            <person name="Kyrpides N.C."/>
        </authorList>
    </citation>
    <scope>NUCLEOTIDE SEQUENCE</scope>
    <source>
        <strain evidence="3">DSM 17368 / JCM 12287 / NRRL B-23963</strain>
    </source>
</reference>
<proteinExistence type="predicted"/>
<dbReference type="HOGENOM" id="CLU_1813884_0_0_10"/>
<dbReference type="EMBL" id="CP003156">
    <property type="protein sequence ID" value="AEV34369.1"/>
    <property type="molecule type" value="Genomic_DNA"/>
</dbReference>
<sequence>MIKLLLSLTLILPAFLAAQPVDSLKLLVETIHLPKGWEIHYEQDGDSEFFGDRQVSSLVFVHEDYKVSYLVFPFDSQGQFISISNRINKYYAESSCKPSDHTERFIKDGFYFTLRMCSPCQTMDKESKPCMKLSKAIRKWAF</sequence>
<protein>
    <submittedName>
        <fullName evidence="2">Uncharacterized protein</fullName>
    </submittedName>
</protein>
<gene>
    <name evidence="2" type="ordered locus">Oweho_3420</name>
</gene>
<evidence type="ECO:0000313" key="3">
    <source>
        <dbReference type="Proteomes" id="UP000005631"/>
    </source>
</evidence>
<feature type="signal peptide" evidence="1">
    <location>
        <begin position="1"/>
        <end position="18"/>
    </location>
</feature>